<dbReference type="AlphaFoldDB" id="A0A5B7GW26"/>
<dbReference type="EMBL" id="VSRR010019037">
    <property type="protein sequence ID" value="MPC61866.1"/>
    <property type="molecule type" value="Genomic_DNA"/>
</dbReference>
<accession>A0A5B7GW26</accession>
<sequence>MLGLIIMQHKHLLLIPGREASFSLTSVFCFPSGLFYILSASDVPFHRLPSLSFPYILSVPCKPLSSFSRFLCIAPRKLVFPPGAPLTVLWPPSRTAKSSITLRGSPKPVFASSVVKIRSPRRENSYSLVP</sequence>
<evidence type="ECO:0000313" key="1">
    <source>
        <dbReference type="EMBL" id="MPC61866.1"/>
    </source>
</evidence>
<proteinExistence type="predicted"/>
<organism evidence="1 2">
    <name type="scientific">Portunus trituberculatus</name>
    <name type="common">Swimming crab</name>
    <name type="synonym">Neptunus trituberculatus</name>
    <dbReference type="NCBI Taxonomy" id="210409"/>
    <lineage>
        <taxon>Eukaryota</taxon>
        <taxon>Metazoa</taxon>
        <taxon>Ecdysozoa</taxon>
        <taxon>Arthropoda</taxon>
        <taxon>Crustacea</taxon>
        <taxon>Multicrustacea</taxon>
        <taxon>Malacostraca</taxon>
        <taxon>Eumalacostraca</taxon>
        <taxon>Eucarida</taxon>
        <taxon>Decapoda</taxon>
        <taxon>Pleocyemata</taxon>
        <taxon>Brachyura</taxon>
        <taxon>Eubrachyura</taxon>
        <taxon>Portunoidea</taxon>
        <taxon>Portunidae</taxon>
        <taxon>Portuninae</taxon>
        <taxon>Portunus</taxon>
    </lineage>
</organism>
<dbReference type="Proteomes" id="UP000324222">
    <property type="component" value="Unassembled WGS sequence"/>
</dbReference>
<protein>
    <submittedName>
        <fullName evidence="1">Uncharacterized protein</fullName>
    </submittedName>
</protein>
<reference evidence="1 2" key="1">
    <citation type="submission" date="2019-05" db="EMBL/GenBank/DDBJ databases">
        <title>Another draft genome of Portunus trituberculatus and its Hox gene families provides insights of decapod evolution.</title>
        <authorList>
            <person name="Jeong J.-H."/>
            <person name="Song I."/>
            <person name="Kim S."/>
            <person name="Choi T."/>
            <person name="Kim D."/>
            <person name="Ryu S."/>
            <person name="Kim W."/>
        </authorList>
    </citation>
    <scope>NUCLEOTIDE SEQUENCE [LARGE SCALE GENOMIC DNA]</scope>
    <source>
        <tissue evidence="1">Muscle</tissue>
    </source>
</reference>
<gene>
    <name evidence="1" type="ORF">E2C01_055944</name>
</gene>
<comment type="caution">
    <text evidence="1">The sequence shown here is derived from an EMBL/GenBank/DDBJ whole genome shotgun (WGS) entry which is preliminary data.</text>
</comment>
<evidence type="ECO:0000313" key="2">
    <source>
        <dbReference type="Proteomes" id="UP000324222"/>
    </source>
</evidence>
<name>A0A5B7GW26_PORTR</name>
<keyword evidence="2" id="KW-1185">Reference proteome</keyword>